<dbReference type="InterPro" id="IPR018910">
    <property type="entry name" value="LpqB_C"/>
</dbReference>
<dbReference type="Pfam" id="PF25976">
    <property type="entry name" value="LpqB_N"/>
    <property type="match status" value="1"/>
</dbReference>
<dbReference type="Pfam" id="PF10646">
    <property type="entry name" value="Germane"/>
    <property type="match status" value="1"/>
</dbReference>
<dbReference type="RefSeq" id="WP_344303912.1">
    <property type="nucleotide sequence ID" value="NZ_BAAAQQ010000011.1"/>
</dbReference>
<keyword evidence="4" id="KW-1185">Reference proteome</keyword>
<accession>A0ABP5K4Q1</accession>
<feature type="domain" description="GerMN" evidence="2">
    <location>
        <begin position="200"/>
        <end position="287"/>
    </location>
</feature>
<dbReference type="InterPro" id="IPR059026">
    <property type="entry name" value="LpqB_N"/>
</dbReference>
<dbReference type="SMART" id="SM00909">
    <property type="entry name" value="Germane"/>
    <property type="match status" value="1"/>
</dbReference>
<keyword evidence="3" id="KW-0449">Lipoprotein</keyword>
<organism evidence="3 4">
    <name type="scientific">Nocardioides bigeumensis</name>
    <dbReference type="NCBI Taxonomy" id="433657"/>
    <lineage>
        <taxon>Bacteria</taxon>
        <taxon>Bacillati</taxon>
        <taxon>Actinomycetota</taxon>
        <taxon>Actinomycetes</taxon>
        <taxon>Propionibacteriales</taxon>
        <taxon>Nocardioidaceae</taxon>
        <taxon>Nocardioides</taxon>
    </lineage>
</organism>
<name>A0ABP5K4Q1_9ACTN</name>
<dbReference type="EMBL" id="BAAAQQ010000011">
    <property type="protein sequence ID" value="GAA2125619.1"/>
    <property type="molecule type" value="Genomic_DNA"/>
</dbReference>
<proteinExistence type="predicted"/>
<gene>
    <name evidence="3" type="primary">lpqB</name>
    <name evidence="3" type="ORF">GCM10009843_23510</name>
</gene>
<evidence type="ECO:0000313" key="3">
    <source>
        <dbReference type="EMBL" id="GAA2125619.1"/>
    </source>
</evidence>
<evidence type="ECO:0000256" key="1">
    <source>
        <dbReference type="SAM" id="MobiDB-lite"/>
    </source>
</evidence>
<dbReference type="InterPro" id="IPR019606">
    <property type="entry name" value="GerMN"/>
</dbReference>
<reference evidence="4" key="1">
    <citation type="journal article" date="2019" name="Int. J. Syst. Evol. Microbiol.">
        <title>The Global Catalogue of Microorganisms (GCM) 10K type strain sequencing project: providing services to taxonomists for standard genome sequencing and annotation.</title>
        <authorList>
            <consortium name="The Broad Institute Genomics Platform"/>
            <consortium name="The Broad Institute Genome Sequencing Center for Infectious Disease"/>
            <person name="Wu L."/>
            <person name="Ma J."/>
        </authorList>
    </citation>
    <scope>NUCLEOTIDE SEQUENCE [LARGE SCALE GENOMIC DNA]</scope>
    <source>
        <strain evidence="4">JCM 16021</strain>
    </source>
</reference>
<evidence type="ECO:0000313" key="4">
    <source>
        <dbReference type="Proteomes" id="UP001500575"/>
    </source>
</evidence>
<comment type="caution">
    <text evidence="3">The sequence shown here is derived from an EMBL/GenBank/DDBJ whole genome shotgun (WGS) entry which is preliminary data.</text>
</comment>
<protein>
    <submittedName>
        <fullName evidence="3">MtrAB system accessory lipoprotein LpqB</fullName>
    </submittedName>
</protein>
<dbReference type="PROSITE" id="PS51257">
    <property type="entry name" value="PROKAR_LIPOPROTEIN"/>
    <property type="match status" value="1"/>
</dbReference>
<feature type="region of interest" description="Disordered" evidence="1">
    <location>
        <begin position="547"/>
        <end position="567"/>
    </location>
</feature>
<dbReference type="Proteomes" id="UP001500575">
    <property type="component" value="Unassembled WGS sequence"/>
</dbReference>
<evidence type="ECO:0000259" key="2">
    <source>
        <dbReference type="SMART" id="SM00909"/>
    </source>
</evidence>
<dbReference type="Pfam" id="PF10647">
    <property type="entry name" value="Gmad1"/>
    <property type="match status" value="1"/>
</dbReference>
<sequence length="579" mass="62112">MTRRPPVLVGALLAGSVVLTGCLSLPESGPVVEVGGDAFNDEPASLSYLPAPPARGATPSSIVDGFLDAMTAIPSQMTSARAYLTEEAQASWEPSRETWVYTDDDEPVLRTRRLAQVTLNGNYRLDERGVFTGVKERHLLEFQLAQEDGEWRIADAPDALIVGRQWAADNLRTVQLYYLDPTGEILIPEPVTVASGAQFVNALMTSLVSGPGPALGQVARNYLRVDQGADVIVDPDGIADVSLDGGPELTAREAELASIQLAWTLRQEESVRGIRLTADGEALTGLSRDIQLGEGAEYDPAAFSATTDVFALRDGLLVGGDLDDLTPVQGPFGTRAYGLSDIGLSLDSTRVAGVDDSRRSVLVTETHETGAPVGPVLSDATRLLKPAWDFADRLWLVDRTSSGARITVVVGDRRRTMVVRGVTGEQVTHFLVSRDGSRFVAVVSDRANGGGDRLMAARIRYDERGALLSATRAQELPWPIPQETPRFLDLVWQSPTTFSVIYPAQGNVVQVRTLSVDGAPNVVTIPSATLTGDYRWLVGSPEPGTPLLAATPGSFTDVSRTDRSESETDIKLSTLTYTG</sequence>